<feature type="compositionally biased region" description="Polar residues" evidence="1">
    <location>
        <begin position="1"/>
        <end position="10"/>
    </location>
</feature>
<dbReference type="AlphaFoldDB" id="A0AA40BWI0"/>
<dbReference type="Proteomes" id="UP001175000">
    <property type="component" value="Unassembled WGS sequence"/>
</dbReference>
<evidence type="ECO:0000313" key="2">
    <source>
        <dbReference type="EMBL" id="KAK0616205.1"/>
    </source>
</evidence>
<feature type="region of interest" description="Disordered" evidence="1">
    <location>
        <begin position="207"/>
        <end position="240"/>
    </location>
</feature>
<gene>
    <name evidence="2" type="ORF">B0T14DRAFT_588052</name>
</gene>
<comment type="caution">
    <text evidence="2">The sequence shown here is derived from an EMBL/GenBank/DDBJ whole genome shotgun (WGS) entry which is preliminary data.</text>
</comment>
<accession>A0AA40BWI0</accession>
<feature type="region of interest" description="Disordered" evidence="1">
    <location>
        <begin position="1"/>
        <end position="28"/>
    </location>
</feature>
<feature type="compositionally biased region" description="Basic residues" evidence="1">
    <location>
        <begin position="220"/>
        <end position="230"/>
    </location>
</feature>
<reference evidence="2" key="1">
    <citation type="submission" date="2023-06" db="EMBL/GenBank/DDBJ databases">
        <title>Genome-scale phylogeny and comparative genomics of the fungal order Sordariales.</title>
        <authorList>
            <consortium name="Lawrence Berkeley National Laboratory"/>
            <person name="Hensen N."/>
            <person name="Bonometti L."/>
            <person name="Westerberg I."/>
            <person name="Brannstrom I.O."/>
            <person name="Guillou S."/>
            <person name="Cros-Aarteil S."/>
            <person name="Calhoun S."/>
            <person name="Haridas S."/>
            <person name="Kuo A."/>
            <person name="Mondo S."/>
            <person name="Pangilinan J."/>
            <person name="Riley R."/>
            <person name="Labutti K."/>
            <person name="Andreopoulos B."/>
            <person name="Lipzen A."/>
            <person name="Chen C."/>
            <person name="Yanf M."/>
            <person name="Daum C."/>
            <person name="Ng V."/>
            <person name="Clum A."/>
            <person name="Steindorff A."/>
            <person name="Ohm R."/>
            <person name="Martin F."/>
            <person name="Silar P."/>
            <person name="Natvig D."/>
            <person name="Lalanne C."/>
            <person name="Gautier V."/>
            <person name="Ament-Velasquez S.L."/>
            <person name="Kruys A."/>
            <person name="Hutchinson M.I."/>
            <person name="Powell A.J."/>
            <person name="Barry K."/>
            <person name="Miller A.N."/>
            <person name="Grigoriev I.V."/>
            <person name="Debuchy R."/>
            <person name="Gladieux P."/>
            <person name="Thoren M.H."/>
            <person name="Johannesson H."/>
        </authorList>
    </citation>
    <scope>NUCLEOTIDE SEQUENCE</scope>
    <source>
        <strain evidence="2">CBS 606.72</strain>
    </source>
</reference>
<dbReference type="EMBL" id="JAULSU010000005">
    <property type="protein sequence ID" value="KAK0616205.1"/>
    <property type="molecule type" value="Genomic_DNA"/>
</dbReference>
<keyword evidence="3" id="KW-1185">Reference proteome</keyword>
<protein>
    <submittedName>
        <fullName evidence="2">Uncharacterized protein</fullName>
    </submittedName>
</protein>
<name>A0AA40BWI0_9PEZI</name>
<sequence length="240" mass="26539">MNANDAYTSPDSEEDRRRYARLRRSEATSSDMSDAGIFNVFSVPFRVAAPPPHPLPVANLDESPECDTIKQALGTAAAAETRGILVKEGVQVISVKLTSRAPMRDGPLIHGQPTVFIVASWNGPGCSSTWTRAVTKAKCFLDSKLLNAGHRGLSLAVEIVAEELVKPKYLAPVQQELLKMGMDTQWPVIKNQVKRILAECKMEDLWTSSDTPSSVPPIRAKNRHPRRRSGLFRPRTQNLR</sequence>
<evidence type="ECO:0000313" key="3">
    <source>
        <dbReference type="Proteomes" id="UP001175000"/>
    </source>
</evidence>
<evidence type="ECO:0000256" key="1">
    <source>
        <dbReference type="SAM" id="MobiDB-lite"/>
    </source>
</evidence>
<organism evidence="2 3">
    <name type="scientific">Immersiella caudata</name>
    <dbReference type="NCBI Taxonomy" id="314043"/>
    <lineage>
        <taxon>Eukaryota</taxon>
        <taxon>Fungi</taxon>
        <taxon>Dikarya</taxon>
        <taxon>Ascomycota</taxon>
        <taxon>Pezizomycotina</taxon>
        <taxon>Sordariomycetes</taxon>
        <taxon>Sordariomycetidae</taxon>
        <taxon>Sordariales</taxon>
        <taxon>Lasiosphaeriaceae</taxon>
        <taxon>Immersiella</taxon>
    </lineage>
</organism>
<proteinExistence type="predicted"/>